<protein>
    <submittedName>
        <fullName evidence="1">Uncharacterized protein</fullName>
    </submittedName>
</protein>
<gene>
    <name evidence="1" type="ORF">BJX67DRAFT_234339</name>
</gene>
<dbReference type="GeneID" id="98141049"/>
<organism evidence="1 2">
    <name type="scientific">Aspergillus lucknowensis</name>
    <dbReference type="NCBI Taxonomy" id="176173"/>
    <lineage>
        <taxon>Eukaryota</taxon>
        <taxon>Fungi</taxon>
        <taxon>Dikarya</taxon>
        <taxon>Ascomycota</taxon>
        <taxon>Pezizomycotina</taxon>
        <taxon>Eurotiomycetes</taxon>
        <taxon>Eurotiomycetidae</taxon>
        <taxon>Eurotiales</taxon>
        <taxon>Aspergillaceae</taxon>
        <taxon>Aspergillus</taxon>
        <taxon>Aspergillus subgen. Nidulantes</taxon>
    </lineage>
</organism>
<dbReference type="RefSeq" id="XP_070882752.1">
    <property type="nucleotide sequence ID" value="XM_071025977.1"/>
</dbReference>
<name>A0ABR4LK32_9EURO</name>
<accession>A0ABR4LK32</accession>
<dbReference type="Proteomes" id="UP001610432">
    <property type="component" value="Unassembled WGS sequence"/>
</dbReference>
<evidence type="ECO:0000313" key="1">
    <source>
        <dbReference type="EMBL" id="KAL2863773.1"/>
    </source>
</evidence>
<dbReference type="EMBL" id="JBFXLQ010000047">
    <property type="protein sequence ID" value="KAL2863773.1"/>
    <property type="molecule type" value="Genomic_DNA"/>
</dbReference>
<keyword evidence="2" id="KW-1185">Reference proteome</keyword>
<reference evidence="1 2" key="1">
    <citation type="submission" date="2024-07" db="EMBL/GenBank/DDBJ databases">
        <title>Section-level genome sequencing and comparative genomics of Aspergillus sections Usti and Cavernicolus.</title>
        <authorList>
            <consortium name="Lawrence Berkeley National Laboratory"/>
            <person name="Nybo J.L."/>
            <person name="Vesth T.C."/>
            <person name="Theobald S."/>
            <person name="Frisvad J.C."/>
            <person name="Larsen T.O."/>
            <person name="Kjaerboelling I."/>
            <person name="Rothschild-Mancinelli K."/>
            <person name="Lyhne E.K."/>
            <person name="Kogle M.E."/>
            <person name="Barry K."/>
            <person name="Clum A."/>
            <person name="Na H."/>
            <person name="Ledsgaard L."/>
            <person name="Lin J."/>
            <person name="Lipzen A."/>
            <person name="Kuo A."/>
            <person name="Riley R."/>
            <person name="Mondo S."/>
            <person name="Labutti K."/>
            <person name="Haridas S."/>
            <person name="Pangalinan J."/>
            <person name="Salamov A.A."/>
            <person name="Simmons B.A."/>
            <person name="Magnuson J.K."/>
            <person name="Chen J."/>
            <person name="Drula E."/>
            <person name="Henrissat B."/>
            <person name="Wiebenga A."/>
            <person name="Lubbers R.J."/>
            <person name="Gomes A.C."/>
            <person name="Macurrencykelacurrency M.R."/>
            <person name="Stajich J."/>
            <person name="Grigoriev I.V."/>
            <person name="Mortensen U.H."/>
            <person name="De Vries R.P."/>
            <person name="Baker S.E."/>
            <person name="Andersen M.R."/>
        </authorList>
    </citation>
    <scope>NUCLEOTIDE SEQUENCE [LARGE SCALE GENOMIC DNA]</scope>
    <source>
        <strain evidence="1 2">CBS 449.75</strain>
    </source>
</reference>
<evidence type="ECO:0000313" key="2">
    <source>
        <dbReference type="Proteomes" id="UP001610432"/>
    </source>
</evidence>
<proteinExistence type="predicted"/>
<comment type="caution">
    <text evidence="1">The sequence shown here is derived from an EMBL/GenBank/DDBJ whole genome shotgun (WGS) entry which is preliminary data.</text>
</comment>
<sequence length="188" mass="20482">MTLKSSGVINEDQNQGLYYFRPWIGPTKTGLSVPSMGEDHFHSISFHPSARVCLPSNSFSSSVSPFLLFLCACLSDGVFCALNKLVPSSSPLFAHPPPPTVTHPPAPSIYSLSFSSHLSHCRRIPVEFPTGLRLSPSSGVKSPSHRLCFLSLSLFPPTPLSFLILPPCLVRHLTESVAHVETLFPFPI</sequence>